<feature type="compositionally biased region" description="Polar residues" evidence="1">
    <location>
        <begin position="68"/>
        <end position="79"/>
    </location>
</feature>
<dbReference type="Proteomes" id="UP001190700">
    <property type="component" value="Unassembled WGS sequence"/>
</dbReference>
<accession>A0AAE0L6N4</accession>
<keyword evidence="2" id="KW-1133">Transmembrane helix</keyword>
<evidence type="ECO:0000256" key="1">
    <source>
        <dbReference type="SAM" id="MobiDB-lite"/>
    </source>
</evidence>
<keyword evidence="4" id="KW-1185">Reference proteome</keyword>
<dbReference type="AlphaFoldDB" id="A0AAE0L6N4"/>
<feature type="transmembrane region" description="Helical" evidence="2">
    <location>
        <begin position="21"/>
        <end position="42"/>
    </location>
</feature>
<keyword evidence="2" id="KW-0472">Membrane</keyword>
<feature type="non-terminal residue" evidence="3">
    <location>
        <position position="181"/>
    </location>
</feature>
<organism evidence="3 4">
    <name type="scientific">Cymbomonas tetramitiformis</name>
    <dbReference type="NCBI Taxonomy" id="36881"/>
    <lineage>
        <taxon>Eukaryota</taxon>
        <taxon>Viridiplantae</taxon>
        <taxon>Chlorophyta</taxon>
        <taxon>Pyramimonadophyceae</taxon>
        <taxon>Pyramimonadales</taxon>
        <taxon>Pyramimonadaceae</taxon>
        <taxon>Cymbomonas</taxon>
    </lineage>
</organism>
<comment type="caution">
    <text evidence="3">The sequence shown here is derived from an EMBL/GenBank/DDBJ whole genome shotgun (WGS) entry which is preliminary data.</text>
</comment>
<sequence>MDAYSKAPSPRGRRRPRASTGLGRFFPLFIGFTAGCMIWTLLQVLPSLPGGHVEEDGADAEPLNTSSVELETGTGSSKATLPPPPRDEPFRGRIGEGLSGGGANWRSKLPADLEKNIPNHKDLPHLVIRKAHNVVQEISTKRVWERVGGEWIELDPDDEASQEQAALETKATASKSFTLSL</sequence>
<feature type="region of interest" description="Disordered" evidence="1">
    <location>
        <begin position="68"/>
        <end position="92"/>
    </location>
</feature>
<dbReference type="EMBL" id="LGRX02008310">
    <property type="protein sequence ID" value="KAK3273710.1"/>
    <property type="molecule type" value="Genomic_DNA"/>
</dbReference>
<protein>
    <submittedName>
        <fullName evidence="3">Uncharacterized protein</fullName>
    </submittedName>
</protein>
<reference evidence="3 4" key="1">
    <citation type="journal article" date="2015" name="Genome Biol. Evol.">
        <title>Comparative Genomics of a Bacterivorous Green Alga Reveals Evolutionary Causalities and Consequences of Phago-Mixotrophic Mode of Nutrition.</title>
        <authorList>
            <person name="Burns J.A."/>
            <person name="Paasch A."/>
            <person name="Narechania A."/>
            <person name="Kim E."/>
        </authorList>
    </citation>
    <scope>NUCLEOTIDE SEQUENCE [LARGE SCALE GENOMIC DNA]</scope>
    <source>
        <strain evidence="3 4">PLY_AMNH</strain>
    </source>
</reference>
<name>A0AAE0L6N4_9CHLO</name>
<evidence type="ECO:0000313" key="3">
    <source>
        <dbReference type="EMBL" id="KAK3273710.1"/>
    </source>
</evidence>
<gene>
    <name evidence="3" type="ORF">CYMTET_18064</name>
</gene>
<evidence type="ECO:0000313" key="4">
    <source>
        <dbReference type="Proteomes" id="UP001190700"/>
    </source>
</evidence>
<evidence type="ECO:0000256" key="2">
    <source>
        <dbReference type="SAM" id="Phobius"/>
    </source>
</evidence>
<feature type="compositionally biased region" description="Polar residues" evidence="1">
    <location>
        <begin position="171"/>
        <end position="181"/>
    </location>
</feature>
<keyword evidence="2" id="KW-0812">Transmembrane</keyword>
<feature type="region of interest" description="Disordered" evidence="1">
    <location>
        <begin position="157"/>
        <end position="181"/>
    </location>
</feature>
<proteinExistence type="predicted"/>